<dbReference type="InterPro" id="IPR044068">
    <property type="entry name" value="CB"/>
</dbReference>
<feature type="non-terminal residue" evidence="4">
    <location>
        <position position="84"/>
    </location>
</feature>
<evidence type="ECO:0000313" key="4">
    <source>
        <dbReference type="EMBL" id="MDT0264654.1"/>
    </source>
</evidence>
<comment type="caution">
    <text evidence="4">The sequence shown here is derived from an EMBL/GenBank/DDBJ whole genome shotgun (WGS) entry which is preliminary data.</text>
</comment>
<protein>
    <submittedName>
        <fullName evidence="4">Site-specific integrase</fullName>
    </submittedName>
</protein>
<dbReference type="RefSeq" id="WP_311425777.1">
    <property type="nucleotide sequence ID" value="NZ_JAVREH010000275.1"/>
</dbReference>
<feature type="domain" description="Core-binding (CB)" evidence="3">
    <location>
        <begin position="1"/>
        <end position="31"/>
    </location>
</feature>
<dbReference type="InterPro" id="IPR004107">
    <property type="entry name" value="Integrase_SAM-like_N"/>
</dbReference>
<organism evidence="4 5">
    <name type="scientific">Jatrophihabitans lederbergiae</name>
    <dbReference type="NCBI Taxonomy" id="3075547"/>
    <lineage>
        <taxon>Bacteria</taxon>
        <taxon>Bacillati</taxon>
        <taxon>Actinomycetota</taxon>
        <taxon>Actinomycetes</taxon>
        <taxon>Jatrophihabitantales</taxon>
        <taxon>Jatrophihabitantaceae</taxon>
        <taxon>Jatrophihabitans</taxon>
    </lineage>
</organism>
<dbReference type="InterPro" id="IPR010998">
    <property type="entry name" value="Integrase_recombinase_N"/>
</dbReference>
<dbReference type="EMBL" id="JAVREH010000275">
    <property type="protein sequence ID" value="MDT0264654.1"/>
    <property type="molecule type" value="Genomic_DNA"/>
</dbReference>
<feature type="non-terminal residue" evidence="4">
    <location>
        <position position="1"/>
    </location>
</feature>
<dbReference type="Proteomes" id="UP001183176">
    <property type="component" value="Unassembled WGS sequence"/>
</dbReference>
<keyword evidence="5" id="KW-1185">Reference proteome</keyword>
<keyword evidence="1 2" id="KW-0238">DNA-binding</keyword>
<proteinExistence type="predicted"/>
<accession>A0ABU2JIZ7</accession>
<gene>
    <name evidence="4" type="ORF">RM423_25265</name>
</gene>
<sequence length="84" mass="8989">VVRMIDRESGLSARTIARRLSSVSGFYAYLIARGDTVVATNPVPRGLSTRRAGGTRASRTAPLVRVPRTLPTILSPAEADRLVA</sequence>
<reference evidence="5" key="1">
    <citation type="submission" date="2023-07" db="EMBL/GenBank/DDBJ databases">
        <title>30 novel species of actinomycetes from the DSMZ collection.</title>
        <authorList>
            <person name="Nouioui I."/>
        </authorList>
    </citation>
    <scope>NUCLEOTIDE SEQUENCE [LARGE SCALE GENOMIC DNA]</scope>
    <source>
        <strain evidence="5">DSM 44399</strain>
    </source>
</reference>
<evidence type="ECO:0000256" key="1">
    <source>
        <dbReference type="ARBA" id="ARBA00023125"/>
    </source>
</evidence>
<evidence type="ECO:0000259" key="3">
    <source>
        <dbReference type="PROSITE" id="PS51900"/>
    </source>
</evidence>
<dbReference type="PROSITE" id="PS51900">
    <property type="entry name" value="CB"/>
    <property type="match status" value="1"/>
</dbReference>
<evidence type="ECO:0000256" key="2">
    <source>
        <dbReference type="PROSITE-ProRule" id="PRU01248"/>
    </source>
</evidence>
<dbReference type="Pfam" id="PF02899">
    <property type="entry name" value="Phage_int_SAM_1"/>
    <property type="match status" value="1"/>
</dbReference>
<name>A0ABU2JIZ7_9ACTN</name>
<evidence type="ECO:0000313" key="5">
    <source>
        <dbReference type="Proteomes" id="UP001183176"/>
    </source>
</evidence>
<dbReference type="Gene3D" id="1.10.150.130">
    <property type="match status" value="1"/>
</dbReference>